<dbReference type="EMBL" id="JACHJD010000007">
    <property type="protein sequence ID" value="MBB5105648.1"/>
    <property type="molecule type" value="Genomic_DNA"/>
</dbReference>
<dbReference type="PROSITE" id="PS51257">
    <property type="entry name" value="PROKAR_LIPOPROTEIN"/>
    <property type="match status" value="1"/>
</dbReference>
<protein>
    <submittedName>
        <fullName evidence="1">Uncharacterized protein</fullName>
    </submittedName>
</protein>
<reference evidence="1 2" key="1">
    <citation type="submission" date="2020-08" db="EMBL/GenBank/DDBJ databases">
        <title>Genomic Encyclopedia of Type Strains, Phase III (KMG-III): the genomes of soil and plant-associated and newly described type strains.</title>
        <authorList>
            <person name="Whitman W."/>
        </authorList>
    </citation>
    <scope>NUCLEOTIDE SEQUENCE [LARGE SCALE GENOMIC DNA]</scope>
    <source>
        <strain evidence="1 2">CECT 3146</strain>
    </source>
</reference>
<dbReference type="AlphaFoldDB" id="A0A7W8AW30"/>
<proteinExistence type="predicted"/>
<organism evidence="1 2">
    <name type="scientific">Streptomyces spectabilis</name>
    <dbReference type="NCBI Taxonomy" id="68270"/>
    <lineage>
        <taxon>Bacteria</taxon>
        <taxon>Bacillati</taxon>
        <taxon>Actinomycetota</taxon>
        <taxon>Actinomycetes</taxon>
        <taxon>Kitasatosporales</taxon>
        <taxon>Streptomycetaceae</taxon>
        <taxon>Streptomyces</taxon>
    </lineage>
</organism>
<evidence type="ECO:0000313" key="2">
    <source>
        <dbReference type="Proteomes" id="UP000549009"/>
    </source>
</evidence>
<dbReference type="RefSeq" id="WP_150514474.1">
    <property type="nucleotide sequence ID" value="NZ_BMSQ01000006.1"/>
</dbReference>
<evidence type="ECO:0000313" key="1">
    <source>
        <dbReference type="EMBL" id="MBB5105648.1"/>
    </source>
</evidence>
<comment type="caution">
    <text evidence="1">The sequence shown here is derived from an EMBL/GenBank/DDBJ whole genome shotgun (WGS) entry which is preliminary data.</text>
</comment>
<keyword evidence="2" id="KW-1185">Reference proteome</keyword>
<sequence length="145" mass="15372">MVSIPGRNGMSEERAGAITACSAASSGCASRITMRSRWAVAPRARSVPVGDGSRHKAVQPQSAVIGRERAVAEGVLLVRVRELGPLTGSVRVDHREVVGAVVRHQLLVDMNTDDPAEQQVDHAAWLHQVLVLVSAVRGSEITGLP</sequence>
<gene>
    <name evidence="1" type="ORF">FHS40_004743</name>
</gene>
<name>A0A7W8AW30_STRST</name>
<accession>A0A7W8AW30</accession>
<dbReference type="Proteomes" id="UP000549009">
    <property type="component" value="Unassembled WGS sequence"/>
</dbReference>